<dbReference type="KEGG" id="hyj:FHG12_04180"/>
<gene>
    <name evidence="2" type="ORF">FHG12_04180</name>
</gene>
<organism evidence="2 3">
    <name type="scientific">Hymenobacter jejuensis</name>
    <dbReference type="NCBI Taxonomy" id="2502781"/>
    <lineage>
        <taxon>Bacteria</taxon>
        <taxon>Pseudomonadati</taxon>
        <taxon>Bacteroidota</taxon>
        <taxon>Cytophagia</taxon>
        <taxon>Cytophagales</taxon>
        <taxon>Hymenobacteraceae</taxon>
        <taxon>Hymenobacter</taxon>
    </lineage>
</organism>
<name>A0A5B7ZWN6_9BACT</name>
<feature type="domain" description="Streptomycin biosynthesis protein StrF" evidence="1">
    <location>
        <begin position="19"/>
        <end position="191"/>
    </location>
</feature>
<dbReference type="InterPro" id="IPR029044">
    <property type="entry name" value="Nucleotide-diphossugar_trans"/>
</dbReference>
<keyword evidence="3" id="KW-1185">Reference proteome</keyword>
<evidence type="ECO:0000313" key="3">
    <source>
        <dbReference type="Proteomes" id="UP000305398"/>
    </source>
</evidence>
<dbReference type="RefSeq" id="WP_139514532.1">
    <property type="nucleotide sequence ID" value="NZ_CP040896.1"/>
</dbReference>
<dbReference type="InterPro" id="IPR059123">
    <property type="entry name" value="StrF_dom"/>
</dbReference>
<proteinExistence type="predicted"/>
<evidence type="ECO:0000313" key="2">
    <source>
        <dbReference type="EMBL" id="QDA59350.1"/>
    </source>
</evidence>
<accession>A0A5B7ZWN6</accession>
<sequence>MISIVISTYRPRYLNKLKQNIDLTIGVEYEIIAIDNTGARMGLCELYNMGAKRAKYDIVCFMHEDIDIKTNNWGSKVIDIFSKHAHLGLLGVAGSGYKPAMPSGWFFPWINKRSLYINTLQRLNDTNKVDRTILNPNNEVLSKVVAVDGFWLCTKKDITLEIPFDQLTFKSFHCYDIDFSLSVYQKYDVAVTYEILIEHFSEGNFDTGWLIETIKLHKKWIDYLPINLVRFNSLDQVLTEEGAFYFILPLLNKDFALYKDVYELLWSRSVRSLLPLKSFLKLNFLLSTGFMKKMVAVNKK</sequence>
<dbReference type="Proteomes" id="UP000305398">
    <property type="component" value="Chromosome"/>
</dbReference>
<dbReference type="Gene3D" id="3.90.550.10">
    <property type="entry name" value="Spore Coat Polysaccharide Biosynthesis Protein SpsA, Chain A"/>
    <property type="match status" value="1"/>
</dbReference>
<dbReference type="AlphaFoldDB" id="A0A5B7ZWN6"/>
<evidence type="ECO:0000259" key="1">
    <source>
        <dbReference type="Pfam" id="PF13712"/>
    </source>
</evidence>
<dbReference type="OrthoDB" id="7851643at2"/>
<dbReference type="SUPFAM" id="SSF53448">
    <property type="entry name" value="Nucleotide-diphospho-sugar transferases"/>
    <property type="match status" value="1"/>
</dbReference>
<protein>
    <recommendedName>
        <fullName evidence="1">Streptomycin biosynthesis protein StrF domain-containing protein</fullName>
    </recommendedName>
</protein>
<reference evidence="2 3" key="1">
    <citation type="submission" date="2019-06" db="EMBL/GenBank/DDBJ databases">
        <authorList>
            <person name="Srinivasan S."/>
        </authorList>
    </citation>
    <scope>NUCLEOTIDE SEQUENCE [LARGE SCALE GENOMIC DNA]</scope>
    <source>
        <strain evidence="2 3">17J68-5</strain>
    </source>
</reference>
<dbReference type="EMBL" id="CP040896">
    <property type="protein sequence ID" value="QDA59350.1"/>
    <property type="molecule type" value="Genomic_DNA"/>
</dbReference>
<dbReference type="Pfam" id="PF13712">
    <property type="entry name" value="Glyco_tranf_2_5"/>
    <property type="match status" value="1"/>
</dbReference>